<accession>A0ABP9VC19</accession>
<comment type="caution">
    <text evidence="1">The sequence shown here is derived from an EMBL/GenBank/DDBJ whole genome shotgun (WGS) entry which is preliminary data.</text>
</comment>
<proteinExistence type="predicted"/>
<sequence length="82" mass="9012">MWKAAEVLVTDLGDELVLLHPAQSQMFSLNAAGRLIWQRLPASTEDLAALLAQTYQLEPQQAAQDVQAVLDALLARQLVSRT</sequence>
<evidence type="ECO:0000313" key="2">
    <source>
        <dbReference type="Proteomes" id="UP001458946"/>
    </source>
</evidence>
<dbReference type="RefSeq" id="WP_353542755.1">
    <property type="nucleotide sequence ID" value="NZ_BAABRN010000030.1"/>
</dbReference>
<name>A0ABP9VC19_9DEIO</name>
<evidence type="ECO:0008006" key="3">
    <source>
        <dbReference type="Google" id="ProtNLM"/>
    </source>
</evidence>
<keyword evidence="2" id="KW-1185">Reference proteome</keyword>
<dbReference type="InterPro" id="IPR008792">
    <property type="entry name" value="PQQD"/>
</dbReference>
<dbReference type="Proteomes" id="UP001458946">
    <property type="component" value="Unassembled WGS sequence"/>
</dbReference>
<reference evidence="1 2" key="1">
    <citation type="submission" date="2024-02" db="EMBL/GenBank/DDBJ databases">
        <title>Deinococcus xinjiangensis NBRC 107630.</title>
        <authorList>
            <person name="Ichikawa N."/>
            <person name="Katano-Makiyama Y."/>
            <person name="Hidaka K."/>
        </authorList>
    </citation>
    <scope>NUCLEOTIDE SEQUENCE [LARGE SCALE GENOMIC DNA]</scope>
    <source>
        <strain evidence="1 2">NBRC 107630</strain>
    </source>
</reference>
<dbReference type="InterPro" id="IPR041881">
    <property type="entry name" value="PqqD_sf"/>
</dbReference>
<dbReference type="Gene3D" id="1.10.10.1150">
    <property type="entry name" value="Coenzyme PQQ synthesis protein D (PqqD)"/>
    <property type="match status" value="1"/>
</dbReference>
<dbReference type="EMBL" id="BAABRN010000030">
    <property type="protein sequence ID" value="GAA5502787.1"/>
    <property type="molecule type" value="Genomic_DNA"/>
</dbReference>
<dbReference type="Pfam" id="PF05402">
    <property type="entry name" value="PqqD"/>
    <property type="match status" value="1"/>
</dbReference>
<organism evidence="1 2">
    <name type="scientific">Deinococcus xinjiangensis</name>
    <dbReference type="NCBI Taxonomy" id="457454"/>
    <lineage>
        <taxon>Bacteria</taxon>
        <taxon>Thermotogati</taxon>
        <taxon>Deinococcota</taxon>
        <taxon>Deinococci</taxon>
        <taxon>Deinococcales</taxon>
        <taxon>Deinococcaceae</taxon>
        <taxon>Deinococcus</taxon>
    </lineage>
</organism>
<evidence type="ECO:0000313" key="1">
    <source>
        <dbReference type="EMBL" id="GAA5502787.1"/>
    </source>
</evidence>
<protein>
    <recommendedName>
        <fullName evidence="3">PqqD family protein</fullName>
    </recommendedName>
</protein>
<gene>
    <name evidence="1" type="ORF">Dxin01_02534</name>
</gene>